<keyword evidence="3" id="KW-1185">Reference proteome</keyword>
<dbReference type="GeneID" id="37024453"/>
<dbReference type="InParanoid" id="A0A316VA35"/>
<reference evidence="2 3" key="1">
    <citation type="journal article" date="2018" name="Mol. Biol. Evol.">
        <title>Broad Genomic Sampling Reveals a Smut Pathogenic Ancestry of the Fungal Clade Ustilaginomycotina.</title>
        <authorList>
            <person name="Kijpornyongpan T."/>
            <person name="Mondo S.J."/>
            <person name="Barry K."/>
            <person name="Sandor L."/>
            <person name="Lee J."/>
            <person name="Lipzen A."/>
            <person name="Pangilinan J."/>
            <person name="LaButti K."/>
            <person name="Hainaut M."/>
            <person name="Henrissat B."/>
            <person name="Grigoriev I.V."/>
            <person name="Spatafora J.W."/>
            <person name="Aime M.C."/>
        </authorList>
    </citation>
    <scope>NUCLEOTIDE SEQUENCE [LARGE SCALE GENOMIC DNA]</scope>
    <source>
        <strain evidence="2 3">MCA 3882</strain>
    </source>
</reference>
<protein>
    <submittedName>
        <fullName evidence="2">Uncharacterized protein</fullName>
    </submittedName>
</protein>
<evidence type="ECO:0000313" key="3">
    <source>
        <dbReference type="Proteomes" id="UP000245771"/>
    </source>
</evidence>
<evidence type="ECO:0000256" key="1">
    <source>
        <dbReference type="SAM" id="MobiDB-lite"/>
    </source>
</evidence>
<feature type="compositionally biased region" description="Basic and acidic residues" evidence="1">
    <location>
        <begin position="101"/>
        <end position="110"/>
    </location>
</feature>
<feature type="compositionally biased region" description="Polar residues" evidence="1">
    <location>
        <begin position="23"/>
        <end position="35"/>
    </location>
</feature>
<feature type="compositionally biased region" description="Basic and acidic residues" evidence="1">
    <location>
        <begin position="38"/>
        <end position="48"/>
    </location>
</feature>
<gene>
    <name evidence="2" type="ORF">FA14DRAFT_66567</name>
</gene>
<dbReference type="AlphaFoldDB" id="A0A316VA35"/>
<accession>A0A316VA35</accession>
<dbReference type="RefSeq" id="XP_025354230.1">
    <property type="nucleotide sequence ID" value="XM_025502672.1"/>
</dbReference>
<name>A0A316VA35_9BASI</name>
<sequence length="183" mass="19467">MADADDPWANHVRGTPLAEGSDPLSSGNDRWNGSVNGKHKETKGEVENATKSTLTEAERDTDVVGNSSVLTDEGEITQDFENKDVADIPEEAPHSNGFSYHAERSSNGREETEDNVTENGGIEDPNGSEEESDEEAFVYPGASTTTPSKEAESKDAPKVDDLQNNTLSQGPSTSADVESAPAL</sequence>
<evidence type="ECO:0000313" key="2">
    <source>
        <dbReference type="EMBL" id="PWN33928.1"/>
    </source>
</evidence>
<feature type="compositionally biased region" description="Polar residues" evidence="1">
    <location>
        <begin position="162"/>
        <end position="176"/>
    </location>
</feature>
<feature type="compositionally biased region" description="Basic and acidic residues" evidence="1">
    <location>
        <begin position="149"/>
        <end position="161"/>
    </location>
</feature>
<dbReference type="Proteomes" id="UP000245771">
    <property type="component" value="Unassembled WGS sequence"/>
</dbReference>
<proteinExistence type="predicted"/>
<feature type="compositionally biased region" description="Acidic residues" evidence="1">
    <location>
        <begin position="126"/>
        <end position="136"/>
    </location>
</feature>
<organism evidence="2 3">
    <name type="scientific">Meira miltonrushii</name>
    <dbReference type="NCBI Taxonomy" id="1280837"/>
    <lineage>
        <taxon>Eukaryota</taxon>
        <taxon>Fungi</taxon>
        <taxon>Dikarya</taxon>
        <taxon>Basidiomycota</taxon>
        <taxon>Ustilaginomycotina</taxon>
        <taxon>Exobasidiomycetes</taxon>
        <taxon>Exobasidiales</taxon>
        <taxon>Brachybasidiaceae</taxon>
        <taxon>Meira</taxon>
    </lineage>
</organism>
<feature type="region of interest" description="Disordered" evidence="1">
    <location>
        <begin position="1"/>
        <end position="183"/>
    </location>
</feature>
<dbReference type="EMBL" id="KZ819604">
    <property type="protein sequence ID" value="PWN33928.1"/>
    <property type="molecule type" value="Genomic_DNA"/>
</dbReference>